<protein>
    <recommendedName>
        <fullName evidence="3">DUF2336 domain-containing protein</fullName>
    </recommendedName>
</protein>
<gene>
    <name evidence="1" type="ORF">WCD74_29710</name>
</gene>
<dbReference type="RefSeq" id="WP_337698548.1">
    <property type="nucleotide sequence ID" value="NZ_JBBEGN010000035.1"/>
</dbReference>
<keyword evidence="2" id="KW-1185">Reference proteome</keyword>
<dbReference type="EMBL" id="JBBEGN010000035">
    <property type="protein sequence ID" value="MEJ2871968.1"/>
    <property type="molecule type" value="Genomic_DNA"/>
</dbReference>
<organism evidence="1 2">
    <name type="scientific">Actinomycetospora aurantiaca</name>
    <dbReference type="NCBI Taxonomy" id="3129233"/>
    <lineage>
        <taxon>Bacteria</taxon>
        <taxon>Bacillati</taxon>
        <taxon>Actinomycetota</taxon>
        <taxon>Actinomycetes</taxon>
        <taxon>Pseudonocardiales</taxon>
        <taxon>Pseudonocardiaceae</taxon>
        <taxon>Actinomycetospora</taxon>
    </lineage>
</organism>
<evidence type="ECO:0008006" key="3">
    <source>
        <dbReference type="Google" id="ProtNLM"/>
    </source>
</evidence>
<evidence type="ECO:0000313" key="1">
    <source>
        <dbReference type="EMBL" id="MEJ2871968.1"/>
    </source>
</evidence>
<dbReference type="Proteomes" id="UP001385809">
    <property type="component" value="Unassembled WGS sequence"/>
</dbReference>
<evidence type="ECO:0000313" key="2">
    <source>
        <dbReference type="Proteomes" id="UP001385809"/>
    </source>
</evidence>
<sequence length="454" mass="48590">MAEGARGFGGDNAPLPEYAVSMLRAASDRLAAEIAARWDRLPLLMRHRAARATVRRAGTGRGARHHGTLADVAAEGDKLAVQAVADADLAPLLTVVPVDDDMLEAIAEDGMNSDALTGRRAAAQELGGSLSLLDVLETLRLACELDSLPADFVADFATAAADAITEPDLLLEHLGDRRTPGDARLLVGAHLNHPEAVGRWLLARVDLGHPEAVALALDVVQDLPEDLAEQLLDRVIELVTTTDRGDAAEEGNRDLDGEPWVNEVADQRVVERIASRCAWVLARGLGAPVVRLDRLRTLGLRGPEGALPDVISSVGHVLEADSEFANLIVGDEESKERGEDFVTVVKRALDRADAASDRIDPDQYRSAHGALALLVAAPMPMAELLYARALRFPFGPIPPPWRPLIAEHAGDGRFAAVADALAASAATERQYHHLPDEVEFATTQMLQLLRGDST</sequence>
<comment type="caution">
    <text evidence="1">The sequence shown here is derived from an EMBL/GenBank/DDBJ whole genome shotgun (WGS) entry which is preliminary data.</text>
</comment>
<proteinExistence type="predicted"/>
<name>A0ABU8MXC7_9PSEU</name>
<accession>A0ABU8MXC7</accession>
<reference evidence="1 2" key="1">
    <citation type="submission" date="2024-03" db="EMBL/GenBank/DDBJ databases">
        <title>Actinomycetospora sp. OC33-EN08, a novel actinomycete isolated from wild orchid (Aerides multiflora).</title>
        <authorList>
            <person name="Suriyachadkun C."/>
        </authorList>
    </citation>
    <scope>NUCLEOTIDE SEQUENCE [LARGE SCALE GENOMIC DNA]</scope>
    <source>
        <strain evidence="1 2">OC33-EN08</strain>
    </source>
</reference>